<feature type="compositionally biased region" description="Polar residues" evidence="4">
    <location>
        <begin position="744"/>
        <end position="753"/>
    </location>
</feature>
<evidence type="ECO:0000256" key="3">
    <source>
        <dbReference type="ARBA" id="ARBA00022737"/>
    </source>
</evidence>
<dbReference type="SUPFAM" id="SSF52047">
    <property type="entry name" value="RNI-like"/>
    <property type="match status" value="2"/>
</dbReference>
<dbReference type="InterPro" id="IPR032675">
    <property type="entry name" value="LRR_dom_sf"/>
</dbReference>
<dbReference type="InterPro" id="IPR027038">
    <property type="entry name" value="RanGap"/>
</dbReference>
<sequence length="753" mass="80704">MRDTIHPRSFSALLAAYCRAHNTPTYVELPKKATRKPPLTPARNFLEQASERNASQLYNFRVDVEVMEVFRVSNAHSVSPAQWRAAAAVLARARALTVFHINHVNVAPDDLRALLASCSTLPALHTLELLSSCLTDAHAVAIAEFVSSSASLKRLRLGDNALGSEGIRAIVDAILAAEAIGQELSTLQLGGNQMDNDTFRALTAKLQSHPHIASIGLRSCGLDAASIGYLAAMLSHPQNQIYDIQLKGNAFGEEGLLALSQALVNDARIHILELQDTSLTATSIARLVPLVRGNVGLNTLNLSSNQLGDDGMSSLASLVSVCPRISAIFVQRIGMTSRGIENFVTGLSTMTNIADLQFGSLSFAHNHITDTGVPSLLKLLLTVPITFFDLSHCELTHVGLSELLTGLRSRENQLRLKHLDLSGNELGDRGASALCAFLLHNDTVTSLNLTETCIRDEGAMLLANLLDMNHNIVRLSCGGQGKHACVFSAHLRRQIGARLRMNVLRARRAKENGESSMAVHPPMVPTGHAYVHPGLSDPTLGTYLDQCSARQAPIFFPTSISQPSMGPVSVPVPIQWQMQYYYPAYDYTPIGSQQFVPSTLVPYPGAGSDPFYFQGPSHAPALPPVGVVYGEAPSSMPMVSVPCVACPPPGPGSWSGYPTAAQPFVPLEANLFGSTSTSSSEKSETRCPPRSTPSLPSMDSVSDSIPTSTPAIQAFDVRRHGESLGPIPYFPLPSSPIPKAELGPTSNSWEVSG</sequence>
<evidence type="ECO:0000256" key="1">
    <source>
        <dbReference type="ARBA" id="ARBA00022468"/>
    </source>
</evidence>
<evidence type="ECO:0000256" key="4">
    <source>
        <dbReference type="SAM" id="MobiDB-lite"/>
    </source>
</evidence>
<keyword evidence="2" id="KW-0433">Leucine-rich repeat</keyword>
<evidence type="ECO:0000256" key="2">
    <source>
        <dbReference type="ARBA" id="ARBA00022614"/>
    </source>
</evidence>
<dbReference type="GO" id="GO:0006913">
    <property type="term" value="P:nucleocytoplasmic transport"/>
    <property type="evidence" value="ECO:0007669"/>
    <property type="project" value="TreeGrafter"/>
</dbReference>
<feature type="compositionally biased region" description="Polar residues" evidence="4">
    <location>
        <begin position="692"/>
        <end position="711"/>
    </location>
</feature>
<dbReference type="VEuPathDB" id="GiardiaDB:GMRT_10334"/>
<proteinExistence type="predicted"/>
<gene>
    <name evidence="5" type="ORF">GMRT_10334</name>
</gene>
<dbReference type="GO" id="GO:0048471">
    <property type="term" value="C:perinuclear region of cytoplasm"/>
    <property type="evidence" value="ECO:0007669"/>
    <property type="project" value="TreeGrafter"/>
</dbReference>
<keyword evidence="1" id="KW-0343">GTPase activation</keyword>
<dbReference type="Gene3D" id="3.80.10.10">
    <property type="entry name" value="Ribonuclease Inhibitor"/>
    <property type="match status" value="2"/>
</dbReference>
<reference evidence="5 6" key="1">
    <citation type="submission" date="2019-05" db="EMBL/GenBank/DDBJ databases">
        <title>The compact genome of Giardia muris reveals important steps in the evolution of intestinal protozoan parasites.</title>
        <authorList>
            <person name="Xu F."/>
            <person name="Jimenez-Gonzalez A."/>
            <person name="Einarsson E."/>
            <person name="Astvaldsson A."/>
            <person name="Peirasmaki D."/>
            <person name="Eckmann L."/>
            <person name="Andersson J.O."/>
            <person name="Svard S.G."/>
            <person name="Jerlstrom-Hultqvist J."/>
        </authorList>
    </citation>
    <scope>NUCLEOTIDE SEQUENCE [LARGE SCALE GENOMIC DNA]</scope>
    <source>
        <strain evidence="5 6">Roberts-Thomson</strain>
    </source>
</reference>
<dbReference type="SMART" id="SM00368">
    <property type="entry name" value="LRR_RI"/>
    <property type="match status" value="9"/>
</dbReference>
<dbReference type="Proteomes" id="UP000315496">
    <property type="component" value="Chromosome 5"/>
</dbReference>
<dbReference type="OrthoDB" id="120976at2759"/>
<dbReference type="GO" id="GO:0005829">
    <property type="term" value="C:cytosol"/>
    <property type="evidence" value="ECO:0007669"/>
    <property type="project" value="TreeGrafter"/>
</dbReference>
<dbReference type="PANTHER" id="PTHR24113:SF12">
    <property type="entry name" value="RAN GTPASE-ACTIVATING PROTEIN 1"/>
    <property type="match status" value="1"/>
</dbReference>
<dbReference type="EMBL" id="VDLU01000005">
    <property type="protein sequence ID" value="TNJ26435.1"/>
    <property type="molecule type" value="Genomic_DNA"/>
</dbReference>
<keyword evidence="3" id="KW-0677">Repeat</keyword>
<evidence type="ECO:0000313" key="6">
    <source>
        <dbReference type="Proteomes" id="UP000315496"/>
    </source>
</evidence>
<dbReference type="GO" id="GO:0005096">
    <property type="term" value="F:GTPase activator activity"/>
    <property type="evidence" value="ECO:0007669"/>
    <property type="project" value="UniProtKB-KW"/>
</dbReference>
<feature type="region of interest" description="Disordered" evidence="4">
    <location>
        <begin position="726"/>
        <end position="753"/>
    </location>
</feature>
<dbReference type="InterPro" id="IPR001611">
    <property type="entry name" value="Leu-rich_rpt"/>
</dbReference>
<dbReference type="GO" id="GO:0031267">
    <property type="term" value="F:small GTPase binding"/>
    <property type="evidence" value="ECO:0007669"/>
    <property type="project" value="TreeGrafter"/>
</dbReference>
<dbReference type="PANTHER" id="PTHR24113">
    <property type="entry name" value="RAN GTPASE-ACTIVATING PROTEIN 1"/>
    <property type="match status" value="1"/>
</dbReference>
<feature type="region of interest" description="Disordered" evidence="4">
    <location>
        <begin position="672"/>
        <end position="712"/>
    </location>
</feature>
<comment type="caution">
    <text evidence="5">The sequence shown here is derived from an EMBL/GenBank/DDBJ whole genome shotgun (WGS) entry which is preliminary data.</text>
</comment>
<organism evidence="5 6">
    <name type="scientific">Giardia muris</name>
    <dbReference type="NCBI Taxonomy" id="5742"/>
    <lineage>
        <taxon>Eukaryota</taxon>
        <taxon>Metamonada</taxon>
        <taxon>Diplomonadida</taxon>
        <taxon>Hexamitidae</taxon>
        <taxon>Giardiinae</taxon>
        <taxon>Giardia</taxon>
    </lineage>
</organism>
<accession>A0A4Z1SNI7</accession>
<evidence type="ECO:0008006" key="7">
    <source>
        <dbReference type="Google" id="ProtNLM"/>
    </source>
</evidence>
<protein>
    <recommendedName>
        <fullName evidence="7">Leucine-rich repeat protein</fullName>
    </recommendedName>
</protein>
<keyword evidence="6" id="KW-1185">Reference proteome</keyword>
<name>A0A4Z1SNI7_GIAMU</name>
<dbReference type="Pfam" id="PF13516">
    <property type="entry name" value="LRR_6"/>
    <property type="match status" value="4"/>
</dbReference>
<dbReference type="AlphaFoldDB" id="A0A4Z1SNI7"/>
<dbReference type="GO" id="GO:0005634">
    <property type="term" value="C:nucleus"/>
    <property type="evidence" value="ECO:0007669"/>
    <property type="project" value="TreeGrafter"/>
</dbReference>
<evidence type="ECO:0000313" key="5">
    <source>
        <dbReference type="EMBL" id="TNJ26435.1"/>
    </source>
</evidence>